<sequence>MRERIIIMALPLIRVTRMRNYVVSVRTSAGTVVGKDRKCEVMRRKPPIIRAEFERNYDTGIKPGEVKSNPPAEGKPNPSTNSDSQPKPNPGREALTRECSEYGKRFEDGQGVYNVNFPYAVFCSPQCSGKSRKDKVVSPNSNHEKGENNQPSEVKVNPSAQTENSTEKSQPVNPPNSEMPQAEKNSTSELDTKTLLQYFQKNSISRISLTSEGNLQIEYSNQSANKIITNGQALESQEQQILNFLQKSNQKSLDQQKIRKMINAPQSNSPPVDYFPYLVFGGVALITILVVGVINRIGSRIES</sequence>
<evidence type="ECO:0000313" key="4">
    <source>
        <dbReference type="Proteomes" id="UP000265703"/>
    </source>
</evidence>
<keyword evidence="2" id="KW-0812">Transmembrane</keyword>
<keyword evidence="2" id="KW-0472">Membrane</keyword>
<comment type="caution">
    <text evidence="3">The sequence shown here is derived from an EMBL/GenBank/DDBJ whole genome shotgun (WGS) entry which is preliminary data.</text>
</comment>
<reference evidence="3 4" key="1">
    <citation type="submission" date="2018-06" db="EMBL/GenBank/DDBJ databases">
        <title>Comparative genomics reveals the genomic features of Rhizophagus irregularis, R. cerebriforme, R. diaphanum and Gigaspora rosea, and their symbiotic lifestyle signature.</title>
        <authorList>
            <person name="Morin E."/>
            <person name="San Clemente H."/>
            <person name="Chen E.C.H."/>
            <person name="De La Providencia I."/>
            <person name="Hainaut M."/>
            <person name="Kuo A."/>
            <person name="Kohler A."/>
            <person name="Murat C."/>
            <person name="Tang N."/>
            <person name="Roy S."/>
            <person name="Loubradou J."/>
            <person name="Henrissat B."/>
            <person name="Grigoriev I.V."/>
            <person name="Corradi N."/>
            <person name="Roux C."/>
            <person name="Martin F.M."/>
        </authorList>
    </citation>
    <scope>NUCLEOTIDE SEQUENCE [LARGE SCALE GENOMIC DNA]</scope>
    <source>
        <strain evidence="3 4">DAOM 227022</strain>
    </source>
</reference>
<feature type="compositionally biased region" description="Polar residues" evidence="1">
    <location>
        <begin position="77"/>
        <end position="86"/>
    </location>
</feature>
<dbReference type="AlphaFoldDB" id="A0A397TEL9"/>
<dbReference type="EMBL" id="QKYT01000106">
    <property type="protein sequence ID" value="RIA93334.1"/>
    <property type="molecule type" value="Genomic_DNA"/>
</dbReference>
<evidence type="ECO:0000313" key="3">
    <source>
        <dbReference type="EMBL" id="RIA93334.1"/>
    </source>
</evidence>
<keyword evidence="2" id="KW-1133">Transmembrane helix</keyword>
<protein>
    <submittedName>
        <fullName evidence="3">Uncharacterized protein</fullName>
    </submittedName>
</protein>
<accession>A0A397TEL9</accession>
<feature type="compositionally biased region" description="Polar residues" evidence="1">
    <location>
        <begin position="148"/>
        <end position="189"/>
    </location>
</feature>
<dbReference type="Proteomes" id="UP000265703">
    <property type="component" value="Unassembled WGS sequence"/>
</dbReference>
<gene>
    <name evidence="3" type="ORF">C1645_735615</name>
</gene>
<proteinExistence type="predicted"/>
<evidence type="ECO:0000256" key="2">
    <source>
        <dbReference type="SAM" id="Phobius"/>
    </source>
</evidence>
<feature type="transmembrane region" description="Helical" evidence="2">
    <location>
        <begin position="274"/>
        <end position="294"/>
    </location>
</feature>
<feature type="region of interest" description="Disordered" evidence="1">
    <location>
        <begin position="128"/>
        <end position="189"/>
    </location>
</feature>
<name>A0A397TEL9_9GLOM</name>
<organism evidence="3 4">
    <name type="scientific">Glomus cerebriforme</name>
    <dbReference type="NCBI Taxonomy" id="658196"/>
    <lineage>
        <taxon>Eukaryota</taxon>
        <taxon>Fungi</taxon>
        <taxon>Fungi incertae sedis</taxon>
        <taxon>Mucoromycota</taxon>
        <taxon>Glomeromycotina</taxon>
        <taxon>Glomeromycetes</taxon>
        <taxon>Glomerales</taxon>
        <taxon>Glomeraceae</taxon>
        <taxon>Glomus</taxon>
    </lineage>
</organism>
<keyword evidence="4" id="KW-1185">Reference proteome</keyword>
<feature type="region of interest" description="Disordered" evidence="1">
    <location>
        <begin position="53"/>
        <end position="94"/>
    </location>
</feature>
<evidence type="ECO:0000256" key="1">
    <source>
        <dbReference type="SAM" id="MobiDB-lite"/>
    </source>
</evidence>